<dbReference type="STRING" id="1160509.A0A3N4HN77"/>
<evidence type="ECO:0000256" key="6">
    <source>
        <dbReference type="ARBA" id="ARBA00022892"/>
    </source>
</evidence>
<keyword evidence="7" id="KW-0653">Protein transport</keyword>
<comment type="subcellular location">
    <subcellularLocation>
        <location evidence="1">Endoplasmic reticulum membrane</location>
        <topology evidence="1">Multi-pass membrane protein</topology>
    </subcellularLocation>
</comment>
<evidence type="ECO:0000256" key="7">
    <source>
        <dbReference type="ARBA" id="ARBA00022927"/>
    </source>
</evidence>
<feature type="compositionally biased region" description="Basic and acidic residues" evidence="11">
    <location>
        <begin position="291"/>
        <end position="313"/>
    </location>
</feature>
<evidence type="ECO:0000256" key="4">
    <source>
        <dbReference type="ARBA" id="ARBA00022692"/>
    </source>
</evidence>
<name>A0A3N4HN77_ASCIM</name>
<dbReference type="EMBL" id="ML119782">
    <property type="protein sequence ID" value="RPA74727.1"/>
    <property type="molecule type" value="Genomic_DNA"/>
</dbReference>
<keyword evidence="6" id="KW-0931">ER-Golgi transport</keyword>
<feature type="transmembrane region" description="Helical" evidence="12">
    <location>
        <begin position="105"/>
        <end position="123"/>
    </location>
</feature>
<keyword evidence="14" id="KW-1185">Reference proteome</keyword>
<proteinExistence type="inferred from homology"/>
<sequence length="359" mass="40166">MAGEQATASTLLAGLMHLLGDFSHLGAKLILILTIHYKRSAEGISLLTQLIYLLVFLSRYLDIFTNTNAYLTIFKIIYIATSCYTIFLLLKVYPRSREAEKEWRTALYILLFAVACTPLAALIDVKQRGENVFWDMFSPIELGWSFSQPLEALAILPQMSLLRYVDIESAITSYYLVALGSYRAFYVVMWIARWASPQHTLEFVGLLFGIIQTWLYIEFAIVYVKRQRVKLRGGGVLDDEDFRREGMILGRVLGGTTGGRWERIGRAINTRVRNAGGAAAGGLSVSADDTTVQHERQRMDAERGEAEQQRDRQGQGSSSQPEQRGLVTESDEEDSEDEGLVVDTGAEAGKQNGSAIWGR</sequence>
<organism evidence="13 14">
    <name type="scientific">Ascobolus immersus RN42</name>
    <dbReference type="NCBI Taxonomy" id="1160509"/>
    <lineage>
        <taxon>Eukaryota</taxon>
        <taxon>Fungi</taxon>
        <taxon>Dikarya</taxon>
        <taxon>Ascomycota</taxon>
        <taxon>Pezizomycotina</taxon>
        <taxon>Pezizomycetes</taxon>
        <taxon>Pezizales</taxon>
        <taxon>Ascobolaceae</taxon>
        <taxon>Ascobolus</taxon>
    </lineage>
</organism>
<evidence type="ECO:0000256" key="8">
    <source>
        <dbReference type="ARBA" id="ARBA00022989"/>
    </source>
</evidence>
<dbReference type="InterPro" id="IPR000133">
    <property type="entry name" value="ER_ret_rcpt"/>
</dbReference>
<feature type="compositionally biased region" description="Acidic residues" evidence="11">
    <location>
        <begin position="329"/>
        <end position="340"/>
    </location>
</feature>
<dbReference type="AlphaFoldDB" id="A0A3N4HN77"/>
<feature type="transmembrane region" description="Helical" evidence="12">
    <location>
        <begin position="73"/>
        <end position="93"/>
    </location>
</feature>
<evidence type="ECO:0000256" key="9">
    <source>
        <dbReference type="ARBA" id="ARBA00023136"/>
    </source>
</evidence>
<feature type="transmembrane region" description="Helical" evidence="12">
    <location>
        <begin position="12"/>
        <end position="31"/>
    </location>
</feature>
<keyword evidence="3" id="KW-0813">Transport</keyword>
<evidence type="ECO:0008006" key="15">
    <source>
        <dbReference type="Google" id="ProtNLM"/>
    </source>
</evidence>
<reference evidence="13 14" key="1">
    <citation type="journal article" date="2018" name="Nat. Ecol. Evol.">
        <title>Pezizomycetes genomes reveal the molecular basis of ectomycorrhizal truffle lifestyle.</title>
        <authorList>
            <person name="Murat C."/>
            <person name="Payen T."/>
            <person name="Noel B."/>
            <person name="Kuo A."/>
            <person name="Morin E."/>
            <person name="Chen J."/>
            <person name="Kohler A."/>
            <person name="Krizsan K."/>
            <person name="Balestrini R."/>
            <person name="Da Silva C."/>
            <person name="Montanini B."/>
            <person name="Hainaut M."/>
            <person name="Levati E."/>
            <person name="Barry K.W."/>
            <person name="Belfiori B."/>
            <person name="Cichocki N."/>
            <person name="Clum A."/>
            <person name="Dockter R.B."/>
            <person name="Fauchery L."/>
            <person name="Guy J."/>
            <person name="Iotti M."/>
            <person name="Le Tacon F."/>
            <person name="Lindquist E.A."/>
            <person name="Lipzen A."/>
            <person name="Malagnac F."/>
            <person name="Mello A."/>
            <person name="Molinier V."/>
            <person name="Miyauchi S."/>
            <person name="Poulain J."/>
            <person name="Riccioni C."/>
            <person name="Rubini A."/>
            <person name="Sitrit Y."/>
            <person name="Splivallo R."/>
            <person name="Traeger S."/>
            <person name="Wang M."/>
            <person name="Zifcakova L."/>
            <person name="Wipf D."/>
            <person name="Zambonelli A."/>
            <person name="Paolocci F."/>
            <person name="Nowrousian M."/>
            <person name="Ottonello S."/>
            <person name="Baldrian P."/>
            <person name="Spatafora J.W."/>
            <person name="Henrissat B."/>
            <person name="Nagy L.G."/>
            <person name="Aury J.M."/>
            <person name="Wincker P."/>
            <person name="Grigoriev I.V."/>
            <person name="Bonfante P."/>
            <person name="Martin F.M."/>
        </authorList>
    </citation>
    <scope>NUCLEOTIDE SEQUENCE [LARGE SCALE GENOMIC DNA]</scope>
    <source>
        <strain evidence="13 14">RN42</strain>
    </source>
</reference>
<keyword evidence="10" id="KW-0675">Receptor</keyword>
<keyword evidence="4 12" id="KW-0812">Transmembrane</keyword>
<dbReference type="GO" id="GO:0005789">
    <property type="term" value="C:endoplasmic reticulum membrane"/>
    <property type="evidence" value="ECO:0007669"/>
    <property type="project" value="UniProtKB-SubCell"/>
</dbReference>
<comment type="similarity">
    <text evidence="2">Belongs to the ERD2 family.</text>
</comment>
<dbReference type="GO" id="GO:0015031">
    <property type="term" value="P:protein transport"/>
    <property type="evidence" value="ECO:0007669"/>
    <property type="project" value="UniProtKB-KW"/>
</dbReference>
<dbReference type="PANTHER" id="PTHR10585">
    <property type="entry name" value="ER LUMEN PROTEIN RETAINING RECEPTOR"/>
    <property type="match status" value="1"/>
</dbReference>
<keyword evidence="8 12" id="KW-1133">Transmembrane helix</keyword>
<feature type="transmembrane region" description="Helical" evidence="12">
    <location>
        <begin position="204"/>
        <end position="224"/>
    </location>
</feature>
<evidence type="ECO:0000313" key="13">
    <source>
        <dbReference type="EMBL" id="RPA74727.1"/>
    </source>
</evidence>
<evidence type="ECO:0000256" key="12">
    <source>
        <dbReference type="SAM" id="Phobius"/>
    </source>
</evidence>
<dbReference type="OrthoDB" id="7694678at2759"/>
<dbReference type="Pfam" id="PF00810">
    <property type="entry name" value="ER_lumen_recept"/>
    <property type="match status" value="1"/>
</dbReference>
<feature type="region of interest" description="Disordered" evidence="11">
    <location>
        <begin position="278"/>
        <end position="359"/>
    </location>
</feature>
<evidence type="ECO:0000256" key="11">
    <source>
        <dbReference type="SAM" id="MobiDB-lite"/>
    </source>
</evidence>
<protein>
    <recommendedName>
        <fullName evidence="15">ER lumen protein retaining receptor</fullName>
    </recommendedName>
</protein>
<accession>A0A3N4HN77</accession>
<keyword evidence="5" id="KW-0256">Endoplasmic reticulum</keyword>
<dbReference type="PRINTS" id="PR00660">
    <property type="entry name" value="ERLUMENR"/>
</dbReference>
<gene>
    <name evidence="13" type="ORF">BJ508DRAFT_418499</name>
</gene>
<dbReference type="GO" id="GO:0016192">
    <property type="term" value="P:vesicle-mediated transport"/>
    <property type="evidence" value="ECO:0007669"/>
    <property type="project" value="UniProtKB-KW"/>
</dbReference>
<dbReference type="GO" id="GO:0006621">
    <property type="term" value="P:protein retention in ER lumen"/>
    <property type="evidence" value="ECO:0007669"/>
    <property type="project" value="InterPro"/>
</dbReference>
<dbReference type="GO" id="GO:0046923">
    <property type="term" value="F:ER retention sequence binding"/>
    <property type="evidence" value="ECO:0007669"/>
    <property type="project" value="InterPro"/>
</dbReference>
<evidence type="ECO:0000256" key="2">
    <source>
        <dbReference type="ARBA" id="ARBA00010120"/>
    </source>
</evidence>
<feature type="transmembrane region" description="Helical" evidence="12">
    <location>
        <begin position="143"/>
        <end position="162"/>
    </location>
</feature>
<feature type="transmembrane region" description="Helical" evidence="12">
    <location>
        <begin position="43"/>
        <end position="61"/>
    </location>
</feature>
<feature type="transmembrane region" description="Helical" evidence="12">
    <location>
        <begin position="174"/>
        <end position="192"/>
    </location>
</feature>
<evidence type="ECO:0000256" key="5">
    <source>
        <dbReference type="ARBA" id="ARBA00022824"/>
    </source>
</evidence>
<evidence type="ECO:0000256" key="10">
    <source>
        <dbReference type="ARBA" id="ARBA00023170"/>
    </source>
</evidence>
<keyword evidence="9 12" id="KW-0472">Membrane</keyword>
<evidence type="ECO:0000313" key="14">
    <source>
        <dbReference type="Proteomes" id="UP000275078"/>
    </source>
</evidence>
<evidence type="ECO:0000256" key="1">
    <source>
        <dbReference type="ARBA" id="ARBA00004477"/>
    </source>
</evidence>
<dbReference type="Proteomes" id="UP000275078">
    <property type="component" value="Unassembled WGS sequence"/>
</dbReference>
<evidence type="ECO:0000256" key="3">
    <source>
        <dbReference type="ARBA" id="ARBA00022448"/>
    </source>
</evidence>